<dbReference type="Proteomes" id="UP001374535">
    <property type="component" value="Chromosome 4"/>
</dbReference>
<feature type="coiled-coil region" evidence="1">
    <location>
        <begin position="642"/>
        <end position="669"/>
    </location>
</feature>
<dbReference type="EMBL" id="CP144697">
    <property type="protein sequence ID" value="WVZ14242.1"/>
    <property type="molecule type" value="Genomic_DNA"/>
</dbReference>
<dbReference type="InterPro" id="IPR016197">
    <property type="entry name" value="Chromo-like_dom_sf"/>
</dbReference>
<keyword evidence="1" id="KW-0175">Coiled coil</keyword>
<evidence type="ECO:0000313" key="5">
    <source>
        <dbReference type="Proteomes" id="UP001374535"/>
    </source>
</evidence>
<dbReference type="PANTHER" id="PTHR37610">
    <property type="entry name" value="CCHC-TYPE DOMAIN-CONTAINING PROTEIN"/>
    <property type="match status" value="1"/>
</dbReference>
<dbReference type="PANTHER" id="PTHR37610:SF55">
    <property type="entry name" value="RETROTRANSPOSON COPIA-LIKE N-TERMINAL DOMAIN-CONTAINING PROTEIN"/>
    <property type="match status" value="1"/>
</dbReference>
<evidence type="ECO:0000256" key="1">
    <source>
        <dbReference type="SAM" id="Coils"/>
    </source>
</evidence>
<protein>
    <recommendedName>
        <fullName evidence="3">Retrotransposon Copia-like N-terminal domain-containing protein</fullName>
    </recommendedName>
</protein>
<keyword evidence="5" id="KW-1185">Reference proteome</keyword>
<feature type="domain" description="Retrotransposon Copia-like N-terminal" evidence="3">
    <location>
        <begin position="871"/>
        <end position="918"/>
    </location>
</feature>
<evidence type="ECO:0000256" key="2">
    <source>
        <dbReference type="SAM" id="MobiDB-lite"/>
    </source>
</evidence>
<evidence type="ECO:0000313" key="4">
    <source>
        <dbReference type="EMBL" id="WVZ14242.1"/>
    </source>
</evidence>
<dbReference type="Pfam" id="PF14244">
    <property type="entry name" value="Retrotran_gag_3"/>
    <property type="match status" value="1"/>
</dbReference>
<accession>A0AAQ3NT01</accession>
<dbReference type="InterPro" id="IPR036397">
    <property type="entry name" value="RNaseH_sf"/>
</dbReference>
<dbReference type="InterPro" id="IPR012337">
    <property type="entry name" value="RNaseH-like_sf"/>
</dbReference>
<name>A0AAQ3NT01_VIGMU</name>
<dbReference type="SUPFAM" id="SSF54160">
    <property type="entry name" value="Chromo domain-like"/>
    <property type="match status" value="1"/>
</dbReference>
<dbReference type="SUPFAM" id="SSF53098">
    <property type="entry name" value="Ribonuclease H-like"/>
    <property type="match status" value="1"/>
</dbReference>
<reference evidence="4 5" key="1">
    <citation type="journal article" date="2023" name="Life. Sci Alliance">
        <title>Evolutionary insights into 3D genome organization and epigenetic landscape of Vigna mungo.</title>
        <authorList>
            <person name="Junaid A."/>
            <person name="Singh B."/>
            <person name="Bhatia S."/>
        </authorList>
    </citation>
    <scope>NUCLEOTIDE SEQUENCE [LARGE SCALE GENOMIC DNA]</scope>
    <source>
        <strain evidence="4">Urdbean</strain>
    </source>
</reference>
<gene>
    <name evidence="4" type="ORF">V8G54_011808</name>
</gene>
<proteinExistence type="predicted"/>
<feature type="compositionally biased region" description="Basic and acidic residues" evidence="2">
    <location>
        <begin position="719"/>
        <end position="734"/>
    </location>
</feature>
<organism evidence="4 5">
    <name type="scientific">Vigna mungo</name>
    <name type="common">Black gram</name>
    <name type="synonym">Phaseolus mungo</name>
    <dbReference type="NCBI Taxonomy" id="3915"/>
    <lineage>
        <taxon>Eukaryota</taxon>
        <taxon>Viridiplantae</taxon>
        <taxon>Streptophyta</taxon>
        <taxon>Embryophyta</taxon>
        <taxon>Tracheophyta</taxon>
        <taxon>Spermatophyta</taxon>
        <taxon>Magnoliopsida</taxon>
        <taxon>eudicotyledons</taxon>
        <taxon>Gunneridae</taxon>
        <taxon>Pentapetalae</taxon>
        <taxon>rosids</taxon>
        <taxon>fabids</taxon>
        <taxon>Fabales</taxon>
        <taxon>Fabaceae</taxon>
        <taxon>Papilionoideae</taxon>
        <taxon>50 kb inversion clade</taxon>
        <taxon>NPAAA clade</taxon>
        <taxon>indigoferoid/millettioid clade</taxon>
        <taxon>Phaseoleae</taxon>
        <taxon>Vigna</taxon>
    </lineage>
</organism>
<dbReference type="GO" id="GO:0003676">
    <property type="term" value="F:nucleic acid binding"/>
    <property type="evidence" value="ECO:0007669"/>
    <property type="project" value="InterPro"/>
</dbReference>
<feature type="region of interest" description="Disordered" evidence="2">
    <location>
        <begin position="719"/>
        <end position="738"/>
    </location>
</feature>
<dbReference type="InterPro" id="IPR029472">
    <property type="entry name" value="Copia-like_N"/>
</dbReference>
<evidence type="ECO:0000259" key="3">
    <source>
        <dbReference type="Pfam" id="PF14244"/>
    </source>
</evidence>
<sequence>MTLEVKFGVVKVVPLGFGVFDDGVPIDPGGAMEISPTHQSSLSKTSTYWQGVKEEAAMKHDTTVPSRGDRGLVILSGEIGRQVSYYSSTISKVASEGLRHFLAPAQASASLTRPPSATSLVAVSVRSCDANGNTCRFGGFLGFSILQNINLGFPEFGGLSLPMRTSVVNKKYAMSGVVGLLMEALHEEDDELSLLSLEVDLPNLAVVQRGHWKRKHNYLEKEVTYPFAFFNRGKIPSLFTSSVYASVAEPDLKDLSQMGSVDEYLAEFEYISSQVSRLRSKIRRKVRTFNPMNRLQATRLTRGGEVQGWKSNRDWGTGLVEKFGFGSGQGLNFGRLGVGLGPTHSIQTKPLSIGSSNPHESCFMTQQGSSVSGDRFLAADQNRDTKHFPYSELMNRKAQGLCFRCADDETVNEAGEVIVSEMREEEDGRILDCVSWDGRNCPSTLHIKGRLNRVTLGVLIYSGASHNFISPHVVVSLELSGQKKNDWGTSTIWAQGLYCGKTRILYYGGAMCVGVGRHRHDFESFLVAEIWEGLLQPLPIPNRIWEDISLDFITSLPKSKGFQAILVVVDRLSKYDHFILLKHPYTARKIVELLAMEIELFRLQGTTLKMSSSYHHETHEMREVFYKVQLSESAKGHQVFHISQLKKAIENQTLTLEEDKEKLEAMLAAREISKGGNIIKQWLVEWKGKTENETSWEGEVLLYSQFPSFSLEDKAAVVEGSNDRTPNKDHKEESNPLEESSTLVFPSGFVHHSVSSSIARFSHSPLNFVFHRSVPPSTTRFSRSLLSFVSLDSAFHYSLMPSITWLSDLNSNYYRFNAHLLISSSFKELRCAHRTLVSTSSSFNFLRIFLLLYFFVMIDEHNQPSSFLYLHPGESPTTFLVSPLLDSSNYHAWSKSMATALSAKNKSQFIDGTIAEPPRGDPSHNAWKRCNNMVVSRLVHSVSPEIRHNILWMEDAQAISKDLNSRFFQGDFLRISKLQRDASSLKQGTSTVSEFYTKLCIIWDENGHTDVVCFKKHGFPAKPLPKKKSCSHCDKTGHTIDVYSRKHGYSPGHKFYNGKSLLSRSQEPTTDSPGANPDLEVLMSLINPNGDNTSNPQIGFLISNSQDPGKTILTFDFADATDSTTHHKIGLANLQVGLYVLRGPSIDAALCVYPASSQKSLLVVNNIWHNRLGHLSDKRLKKLDPRATAGVFHGLHPITKGSTRTRTMPAYLKDFQITSCNTFTNKYPIEHVPNFDKLSPAYRHFIYSIDTNHDPTDYKEVIQHEYWRDVMQAELTALEQNKTWTLTALPSHKQTIGCKWVYKTKHKVDGPLIDSRLISLQKGIHN</sequence>
<dbReference type="Gene3D" id="3.30.420.10">
    <property type="entry name" value="Ribonuclease H-like superfamily/Ribonuclease H"/>
    <property type="match status" value="1"/>
</dbReference>